<gene>
    <name evidence="2" type="ORF">QNH45_13075</name>
</gene>
<dbReference type="Proteomes" id="UP001178303">
    <property type="component" value="Chromosome"/>
</dbReference>
<dbReference type="AlphaFoldDB" id="A0AA95LWY3"/>
<name>A0AA95LWY3_9BACI</name>
<proteinExistence type="predicted"/>
<protein>
    <recommendedName>
        <fullName evidence="1">Cyanophage baseplate Pam3 plug gp18 domain-containing protein</fullName>
    </recommendedName>
</protein>
<evidence type="ECO:0000313" key="2">
    <source>
        <dbReference type="EMBL" id="WHY31653.1"/>
    </source>
</evidence>
<dbReference type="InterPro" id="IPR054252">
    <property type="entry name" value="Pam3_gp18"/>
</dbReference>
<sequence>MHIEIIKEEIPYRFEMELAKELFTFEVHYNKRFDFFTIGIEKDGHVIVAGEKVVLDLPLFYALNDKRLPKVTITPKDNSGKETRVSFENLGKTVLLEIGGLS</sequence>
<accession>A0AA95LWY3</accession>
<dbReference type="Pfam" id="PF22479">
    <property type="entry name" value="Pam3_gp18"/>
    <property type="match status" value="1"/>
</dbReference>
<organism evidence="2 3">
    <name type="scientific">Bacillus wiedmannii</name>
    <dbReference type="NCBI Taxonomy" id="1890302"/>
    <lineage>
        <taxon>Bacteria</taxon>
        <taxon>Bacillati</taxon>
        <taxon>Bacillota</taxon>
        <taxon>Bacilli</taxon>
        <taxon>Bacillales</taxon>
        <taxon>Bacillaceae</taxon>
        <taxon>Bacillus</taxon>
        <taxon>Bacillus cereus group</taxon>
    </lineage>
</organism>
<dbReference type="EMBL" id="CP126099">
    <property type="protein sequence ID" value="WHY31653.1"/>
    <property type="molecule type" value="Genomic_DNA"/>
</dbReference>
<dbReference type="RefSeq" id="WP_283886082.1">
    <property type="nucleotide sequence ID" value="NZ_CP126099.1"/>
</dbReference>
<evidence type="ECO:0000259" key="1">
    <source>
        <dbReference type="Pfam" id="PF22479"/>
    </source>
</evidence>
<feature type="domain" description="Cyanophage baseplate Pam3 plug gp18" evidence="1">
    <location>
        <begin position="3"/>
        <end position="96"/>
    </location>
</feature>
<reference evidence="2" key="1">
    <citation type="submission" date="2023-05" db="EMBL/GenBank/DDBJ databases">
        <title>Comparative genomics of Bacillaceae isolates and their secondary metabolite potential.</title>
        <authorList>
            <person name="Song L."/>
            <person name="Nielsen L.J."/>
            <person name="Mohite O."/>
            <person name="Xu X."/>
            <person name="Weber T."/>
            <person name="Kovacs A.T."/>
        </authorList>
    </citation>
    <scope>NUCLEOTIDE SEQUENCE</scope>
    <source>
        <strain evidence="2">LN15</strain>
    </source>
</reference>
<evidence type="ECO:0000313" key="3">
    <source>
        <dbReference type="Proteomes" id="UP001178303"/>
    </source>
</evidence>